<name>A0ABD0JRN5_9CAEN</name>
<protein>
    <submittedName>
        <fullName evidence="1">Uncharacterized protein</fullName>
    </submittedName>
</protein>
<keyword evidence="2" id="KW-1185">Reference proteome</keyword>
<comment type="caution">
    <text evidence="1">The sequence shown here is derived from an EMBL/GenBank/DDBJ whole genome shotgun (WGS) entry which is preliminary data.</text>
</comment>
<evidence type="ECO:0000313" key="1">
    <source>
        <dbReference type="EMBL" id="KAK7477421.1"/>
    </source>
</evidence>
<accession>A0ABD0JRN5</accession>
<dbReference type="AlphaFoldDB" id="A0ABD0JRN5"/>
<gene>
    <name evidence="1" type="ORF">BaRGS_00031323</name>
</gene>
<feature type="non-terminal residue" evidence="1">
    <location>
        <position position="1"/>
    </location>
</feature>
<reference evidence="1 2" key="1">
    <citation type="journal article" date="2023" name="Sci. Data">
        <title>Genome assembly of the Korean intertidal mud-creeper Batillaria attramentaria.</title>
        <authorList>
            <person name="Patra A.K."/>
            <person name="Ho P.T."/>
            <person name="Jun S."/>
            <person name="Lee S.J."/>
            <person name="Kim Y."/>
            <person name="Won Y.J."/>
        </authorList>
    </citation>
    <scope>NUCLEOTIDE SEQUENCE [LARGE SCALE GENOMIC DNA]</scope>
    <source>
        <strain evidence="1">Wonlab-2016</strain>
    </source>
</reference>
<organism evidence="1 2">
    <name type="scientific">Batillaria attramentaria</name>
    <dbReference type="NCBI Taxonomy" id="370345"/>
    <lineage>
        <taxon>Eukaryota</taxon>
        <taxon>Metazoa</taxon>
        <taxon>Spiralia</taxon>
        <taxon>Lophotrochozoa</taxon>
        <taxon>Mollusca</taxon>
        <taxon>Gastropoda</taxon>
        <taxon>Caenogastropoda</taxon>
        <taxon>Sorbeoconcha</taxon>
        <taxon>Cerithioidea</taxon>
        <taxon>Batillariidae</taxon>
        <taxon>Batillaria</taxon>
    </lineage>
</organism>
<evidence type="ECO:0000313" key="2">
    <source>
        <dbReference type="Proteomes" id="UP001519460"/>
    </source>
</evidence>
<dbReference type="EMBL" id="JACVVK020000350">
    <property type="protein sequence ID" value="KAK7477421.1"/>
    <property type="molecule type" value="Genomic_DNA"/>
</dbReference>
<dbReference type="Proteomes" id="UP001519460">
    <property type="component" value="Unassembled WGS sequence"/>
</dbReference>
<sequence>AMALSLIWMAATGMPHKKYQIAISDPVWREYALKRFRWKILPMIDNRPVKMLQM</sequence>
<proteinExistence type="predicted"/>